<gene>
    <name evidence="1" type="ORF">L2716_12035</name>
</gene>
<organism evidence="1 2">
    <name type="scientific">Pseudalkalibacillus berkeleyi</name>
    <dbReference type="NCBI Taxonomy" id="1069813"/>
    <lineage>
        <taxon>Bacteria</taxon>
        <taxon>Bacillati</taxon>
        <taxon>Bacillota</taxon>
        <taxon>Bacilli</taxon>
        <taxon>Bacillales</taxon>
        <taxon>Fictibacillaceae</taxon>
        <taxon>Pseudalkalibacillus</taxon>
    </lineage>
</organism>
<proteinExistence type="predicted"/>
<accession>A0ABS9H467</accession>
<dbReference type="Proteomes" id="UP001649381">
    <property type="component" value="Unassembled WGS sequence"/>
</dbReference>
<evidence type="ECO:0000313" key="2">
    <source>
        <dbReference type="Proteomes" id="UP001649381"/>
    </source>
</evidence>
<dbReference type="RefSeq" id="WP_236335102.1">
    <property type="nucleotide sequence ID" value="NZ_JAKIJS010000001.1"/>
</dbReference>
<sequence length="113" mass="13042">MSSLKLPIFYNGDWVTGKTINDEIIQGFIHSIHPANGTVKIRITKSDNKKIVGKTIETFIHRISPLTESIDDQEVFLENLIDVALLTKDKDWFLEVWDRLAELRKQKETTMPC</sequence>
<dbReference type="EMBL" id="JAKIJS010000001">
    <property type="protein sequence ID" value="MCF6138460.1"/>
    <property type="molecule type" value="Genomic_DNA"/>
</dbReference>
<evidence type="ECO:0008006" key="3">
    <source>
        <dbReference type="Google" id="ProtNLM"/>
    </source>
</evidence>
<reference evidence="1 2" key="1">
    <citation type="submission" date="2022-01" db="EMBL/GenBank/DDBJ databases">
        <title>Alkalihalobacillus sp. EGI L200015, a novel bacterium isolated from a salt lake sediment.</title>
        <authorList>
            <person name="Gao L."/>
            <person name="Fang B.-Z."/>
            <person name="Li W.-J."/>
        </authorList>
    </citation>
    <scope>NUCLEOTIDE SEQUENCE [LARGE SCALE GENOMIC DNA]</scope>
    <source>
        <strain evidence="1 2">KCTC 12718</strain>
    </source>
</reference>
<name>A0ABS9H467_9BACL</name>
<keyword evidence="2" id="KW-1185">Reference proteome</keyword>
<evidence type="ECO:0000313" key="1">
    <source>
        <dbReference type="EMBL" id="MCF6138460.1"/>
    </source>
</evidence>
<protein>
    <recommendedName>
        <fullName evidence="3">IDEAL domain-containing protein</fullName>
    </recommendedName>
</protein>
<comment type="caution">
    <text evidence="1">The sequence shown here is derived from an EMBL/GenBank/DDBJ whole genome shotgun (WGS) entry which is preliminary data.</text>
</comment>